<evidence type="ECO:0000313" key="3">
    <source>
        <dbReference type="Proteomes" id="UP000800235"/>
    </source>
</evidence>
<protein>
    <submittedName>
        <fullName evidence="2">Uncharacterized protein</fullName>
    </submittedName>
</protein>
<feature type="compositionally biased region" description="Polar residues" evidence="1">
    <location>
        <begin position="1"/>
        <end position="27"/>
    </location>
</feature>
<reference evidence="2" key="1">
    <citation type="journal article" date="2020" name="Stud. Mycol.">
        <title>101 Dothideomycetes genomes: a test case for predicting lifestyles and emergence of pathogens.</title>
        <authorList>
            <person name="Haridas S."/>
            <person name="Albert R."/>
            <person name="Binder M."/>
            <person name="Bloem J."/>
            <person name="Labutti K."/>
            <person name="Salamov A."/>
            <person name="Andreopoulos B."/>
            <person name="Baker S."/>
            <person name="Barry K."/>
            <person name="Bills G."/>
            <person name="Bluhm B."/>
            <person name="Cannon C."/>
            <person name="Castanera R."/>
            <person name="Culley D."/>
            <person name="Daum C."/>
            <person name="Ezra D."/>
            <person name="Gonzalez J."/>
            <person name="Henrissat B."/>
            <person name="Kuo A."/>
            <person name="Liang C."/>
            <person name="Lipzen A."/>
            <person name="Lutzoni F."/>
            <person name="Magnuson J."/>
            <person name="Mondo S."/>
            <person name="Nolan M."/>
            <person name="Ohm R."/>
            <person name="Pangilinan J."/>
            <person name="Park H.-J."/>
            <person name="Ramirez L."/>
            <person name="Alfaro M."/>
            <person name="Sun H."/>
            <person name="Tritt A."/>
            <person name="Yoshinaga Y."/>
            <person name="Zwiers L.-H."/>
            <person name="Turgeon B."/>
            <person name="Goodwin S."/>
            <person name="Spatafora J."/>
            <person name="Crous P."/>
            <person name="Grigoriev I."/>
        </authorList>
    </citation>
    <scope>NUCLEOTIDE SEQUENCE</scope>
    <source>
        <strain evidence="2">CBS 130266</strain>
    </source>
</reference>
<gene>
    <name evidence="2" type="ORF">EJ08DRAFT_648228</name>
</gene>
<keyword evidence="3" id="KW-1185">Reference proteome</keyword>
<dbReference type="AlphaFoldDB" id="A0A9P4NVI8"/>
<dbReference type="EMBL" id="MU007026">
    <property type="protein sequence ID" value="KAF2432465.1"/>
    <property type="molecule type" value="Genomic_DNA"/>
</dbReference>
<name>A0A9P4NVI8_9PEZI</name>
<evidence type="ECO:0000313" key="2">
    <source>
        <dbReference type="EMBL" id="KAF2432465.1"/>
    </source>
</evidence>
<evidence type="ECO:0000256" key="1">
    <source>
        <dbReference type="SAM" id="MobiDB-lite"/>
    </source>
</evidence>
<proteinExistence type="predicted"/>
<organism evidence="2 3">
    <name type="scientific">Tothia fuscella</name>
    <dbReference type="NCBI Taxonomy" id="1048955"/>
    <lineage>
        <taxon>Eukaryota</taxon>
        <taxon>Fungi</taxon>
        <taxon>Dikarya</taxon>
        <taxon>Ascomycota</taxon>
        <taxon>Pezizomycotina</taxon>
        <taxon>Dothideomycetes</taxon>
        <taxon>Pleosporomycetidae</taxon>
        <taxon>Venturiales</taxon>
        <taxon>Cylindrosympodiaceae</taxon>
        <taxon>Tothia</taxon>
    </lineage>
</organism>
<dbReference type="Proteomes" id="UP000800235">
    <property type="component" value="Unassembled WGS sequence"/>
</dbReference>
<accession>A0A9P4NVI8</accession>
<comment type="caution">
    <text evidence="2">The sequence shown here is derived from an EMBL/GenBank/DDBJ whole genome shotgun (WGS) entry which is preliminary data.</text>
</comment>
<sequence length="65" mass="7249">MQSFPTKRQLASGSFVSRHSTEKSLTSPEPRRRKLFSLVNLLLTLCEIVETPAAEKTSDLSLLAM</sequence>
<feature type="region of interest" description="Disordered" evidence="1">
    <location>
        <begin position="1"/>
        <end position="29"/>
    </location>
</feature>